<dbReference type="Proteomes" id="UP000239874">
    <property type="component" value="Unassembled WGS sequence"/>
</dbReference>
<sequence>MTTELDIARQDGHAEIVPGRPKAGTAAAAMNMLREQAEMMSMAYDLAKSMVGTSMVPKIYQPKNETDKEREKAAQNATAAILYGLELGLNPIQSLQQVFPVNNSPAIYARTMVALLKAKGYKFRTDEAGPERCTVSGWWPGDEPETSTWDIERATKAGYVPTIDPDTGKYKTKKFEGSNGKYEKLIGNEKYLTIPEDMLWAKAAATVCRRLAPDVLLGIGRTVEDLESEPEPEPVRVRSERVTVSAAEILGQADEPEAPKVQEWQPPAEDGAASDSSPKPEPEQVSEPTATTEEPAAKKPVRRKPKYTPGGISADMIEQIAMLLDNLGVTEPADKTDYLREFFKRPELVNVAELTTGEGKDLIGELMATLAAPIEHTGDQAANTEGGAQ</sequence>
<dbReference type="RefSeq" id="WP_104380682.1">
    <property type="nucleotide sequence ID" value="NZ_PSZC01000039.1"/>
</dbReference>
<evidence type="ECO:0008006" key="4">
    <source>
        <dbReference type="Google" id="ProtNLM"/>
    </source>
</evidence>
<feature type="region of interest" description="Disordered" evidence="1">
    <location>
        <begin position="249"/>
        <end position="311"/>
    </location>
</feature>
<evidence type="ECO:0000313" key="2">
    <source>
        <dbReference type="EMBL" id="PPJ31878.1"/>
    </source>
</evidence>
<dbReference type="AlphaFoldDB" id="A0A2S6ACQ6"/>
<accession>A0A2S6ACQ6</accession>
<comment type="caution">
    <text evidence="2">The sequence shown here is derived from an EMBL/GenBank/DDBJ whole genome shotgun (WGS) entry which is preliminary data.</text>
</comment>
<name>A0A2S6ACQ6_9NOCA</name>
<reference evidence="2 3" key="1">
    <citation type="submission" date="2018-02" db="EMBL/GenBank/DDBJ databases">
        <title>8 Nocardia nova and 1 Nocardia cyriacigeorgica strain used for evolution to TMP-SMX.</title>
        <authorList>
            <person name="Mehta H."/>
            <person name="Weng J."/>
            <person name="Shamoo Y."/>
        </authorList>
    </citation>
    <scope>NUCLEOTIDE SEQUENCE [LARGE SCALE GENOMIC DNA]</scope>
    <source>
        <strain evidence="2 3">MDA3139</strain>
    </source>
</reference>
<dbReference type="EMBL" id="PSZC01000039">
    <property type="protein sequence ID" value="PPJ31878.1"/>
    <property type="molecule type" value="Genomic_DNA"/>
</dbReference>
<organism evidence="2 3">
    <name type="scientific">Nocardia nova</name>
    <dbReference type="NCBI Taxonomy" id="37330"/>
    <lineage>
        <taxon>Bacteria</taxon>
        <taxon>Bacillati</taxon>
        <taxon>Actinomycetota</taxon>
        <taxon>Actinomycetes</taxon>
        <taxon>Mycobacteriales</taxon>
        <taxon>Nocardiaceae</taxon>
        <taxon>Nocardia</taxon>
    </lineage>
</organism>
<evidence type="ECO:0000256" key="1">
    <source>
        <dbReference type="SAM" id="MobiDB-lite"/>
    </source>
</evidence>
<evidence type="ECO:0000313" key="3">
    <source>
        <dbReference type="Proteomes" id="UP000239874"/>
    </source>
</evidence>
<gene>
    <name evidence="2" type="ORF">C5E45_32835</name>
</gene>
<proteinExistence type="predicted"/>
<protein>
    <recommendedName>
        <fullName evidence="4">Recombinase RecT</fullName>
    </recommendedName>
</protein>